<dbReference type="NCBIfam" id="TIGR00027">
    <property type="entry name" value="mthyl_TIGR00027"/>
    <property type="match status" value="1"/>
</dbReference>
<reference evidence="7 8" key="1">
    <citation type="submission" date="2015-06" db="EMBL/GenBank/DDBJ databases">
        <title>Cloning and characterization of the uncialamcin biosynthetic gene cluster.</title>
        <authorList>
            <person name="Yan X."/>
            <person name="Huang T."/>
            <person name="Ge H."/>
            <person name="Shen B."/>
        </authorList>
    </citation>
    <scope>NUCLEOTIDE SEQUENCE [LARGE SCALE GENOMIC DNA]</scope>
    <source>
        <strain evidence="7 8">DCA2648</strain>
    </source>
</reference>
<keyword evidence="4" id="KW-0808">Transferase</keyword>
<evidence type="ECO:0000313" key="7">
    <source>
        <dbReference type="EMBL" id="OKH94585.1"/>
    </source>
</evidence>
<gene>
    <name evidence="7" type="ORF">AB852_10040</name>
</gene>
<dbReference type="STRING" id="1048205.AB852_10040"/>
<dbReference type="EMBL" id="LFBV01000002">
    <property type="protein sequence ID" value="OKH94585.1"/>
    <property type="molecule type" value="Genomic_DNA"/>
</dbReference>
<evidence type="ECO:0000256" key="4">
    <source>
        <dbReference type="ARBA" id="ARBA00022679"/>
    </source>
</evidence>
<evidence type="ECO:0000256" key="6">
    <source>
        <dbReference type="RuleBase" id="RU362030"/>
    </source>
</evidence>
<evidence type="ECO:0000256" key="3">
    <source>
        <dbReference type="ARBA" id="ARBA00022603"/>
    </source>
</evidence>
<proteinExistence type="inferred from homology"/>
<keyword evidence="8" id="KW-1185">Reference proteome</keyword>
<evidence type="ECO:0000313" key="8">
    <source>
        <dbReference type="Proteomes" id="UP000186455"/>
    </source>
</evidence>
<comment type="caution">
    <text evidence="7">The sequence shown here is derived from an EMBL/GenBank/DDBJ whole genome shotgun (WGS) entry which is preliminary data.</text>
</comment>
<comment type="function">
    <text evidence="1 6">Exhibits S-adenosyl-L-methionine-dependent methyltransferase activity.</text>
</comment>
<dbReference type="GO" id="GO:0008168">
    <property type="term" value="F:methyltransferase activity"/>
    <property type="evidence" value="ECO:0007669"/>
    <property type="project" value="UniProtKB-UniRule"/>
</dbReference>
<dbReference type="InterPro" id="IPR029063">
    <property type="entry name" value="SAM-dependent_MTases_sf"/>
</dbReference>
<dbReference type="PANTHER" id="PTHR43619:SF2">
    <property type="entry name" value="S-ADENOSYL-L-METHIONINE-DEPENDENT METHYLTRANSFERASES SUPERFAMILY PROTEIN"/>
    <property type="match status" value="1"/>
</dbReference>
<dbReference type="AlphaFoldDB" id="A0A1Q4V9S2"/>
<dbReference type="EC" id="2.1.1.-" evidence="6"/>
<dbReference type="SUPFAM" id="SSF53335">
    <property type="entry name" value="S-adenosyl-L-methionine-dependent methyltransferases"/>
    <property type="match status" value="1"/>
</dbReference>
<name>A0A1Q4V9S2_9ACTN</name>
<protein>
    <recommendedName>
        <fullName evidence="6">S-adenosyl-L-methionine-dependent methyltransferase</fullName>
        <ecNumber evidence="6">2.1.1.-</ecNumber>
    </recommendedName>
</protein>
<keyword evidence="5 6" id="KW-0949">S-adenosyl-L-methionine</keyword>
<organism evidence="7 8">
    <name type="scientific">Streptomyces uncialis</name>
    <dbReference type="NCBI Taxonomy" id="1048205"/>
    <lineage>
        <taxon>Bacteria</taxon>
        <taxon>Bacillati</taxon>
        <taxon>Actinomycetota</taxon>
        <taxon>Actinomycetes</taxon>
        <taxon>Kitasatosporales</taxon>
        <taxon>Streptomycetaceae</taxon>
        <taxon>Streptomyces</taxon>
    </lineage>
</organism>
<evidence type="ECO:0000256" key="5">
    <source>
        <dbReference type="ARBA" id="ARBA00022691"/>
    </source>
</evidence>
<comment type="similarity">
    <text evidence="2 6">Belongs to the UPF0677 family.</text>
</comment>
<evidence type="ECO:0000256" key="1">
    <source>
        <dbReference type="ARBA" id="ARBA00003907"/>
    </source>
</evidence>
<dbReference type="Proteomes" id="UP000186455">
    <property type="component" value="Unassembled WGS sequence"/>
</dbReference>
<dbReference type="GO" id="GO:0032259">
    <property type="term" value="P:methylation"/>
    <property type="evidence" value="ECO:0007669"/>
    <property type="project" value="UniProtKB-KW"/>
</dbReference>
<dbReference type="Gene3D" id="3.40.50.150">
    <property type="entry name" value="Vaccinia Virus protein VP39"/>
    <property type="match status" value="1"/>
</dbReference>
<keyword evidence="3 6" id="KW-0489">Methyltransferase</keyword>
<accession>A0A1Q4V9S2</accession>
<dbReference type="InterPro" id="IPR007213">
    <property type="entry name" value="Ppm1/Ppm2/Tcmp"/>
</dbReference>
<dbReference type="RefSeq" id="WP_073786265.1">
    <property type="nucleotide sequence ID" value="NZ_LFBV01000002.1"/>
</dbReference>
<dbReference type="InterPro" id="IPR011610">
    <property type="entry name" value="SAM_mthyl_Trfase_ML2640-like"/>
</dbReference>
<evidence type="ECO:0000256" key="2">
    <source>
        <dbReference type="ARBA" id="ARBA00008138"/>
    </source>
</evidence>
<dbReference type="PANTHER" id="PTHR43619">
    <property type="entry name" value="S-ADENOSYL-L-METHIONINE-DEPENDENT METHYLTRANSFERASE YKTD-RELATED"/>
    <property type="match status" value="1"/>
</dbReference>
<dbReference type="Pfam" id="PF04072">
    <property type="entry name" value="LCM"/>
    <property type="match status" value="1"/>
</dbReference>
<sequence>MQTINSTAGWTAAARELENAREDRFLADPLTLCTEAERRQWHDVVVSVLGYSPPVVSVRARLGDEVVRAAAADGIRQVVSLAAGLESRVFRLDLPADLLYMEVDLPALLEARSERLARAGRSLRPTCRRAEVSADLSKDWNGPLEDAGFDPRARTMWVVEGLLPYLEADVCRTLLRTVRDLSAPGSRLWCDHIHPDVLTAEHYAPVLERLEELGVLWASSWPDPVAQLKAGGWEAGAWTVKDLAYPRPGNPPAVWMPPVPARADTSDSGYHWLISARTD</sequence>